<evidence type="ECO:0000313" key="1">
    <source>
        <dbReference type="EMBL" id="CAG8830715.1"/>
    </source>
</evidence>
<accession>A0ACA9SAQ1</accession>
<organism evidence="1 2">
    <name type="scientific">Racocetra persica</name>
    <dbReference type="NCBI Taxonomy" id="160502"/>
    <lineage>
        <taxon>Eukaryota</taxon>
        <taxon>Fungi</taxon>
        <taxon>Fungi incertae sedis</taxon>
        <taxon>Mucoromycota</taxon>
        <taxon>Glomeromycotina</taxon>
        <taxon>Glomeromycetes</taxon>
        <taxon>Diversisporales</taxon>
        <taxon>Gigasporaceae</taxon>
        <taxon>Racocetra</taxon>
    </lineage>
</organism>
<evidence type="ECO:0000313" key="2">
    <source>
        <dbReference type="Proteomes" id="UP000789920"/>
    </source>
</evidence>
<keyword evidence="2" id="KW-1185">Reference proteome</keyword>
<reference evidence="1" key="1">
    <citation type="submission" date="2021-06" db="EMBL/GenBank/DDBJ databases">
        <authorList>
            <person name="Kallberg Y."/>
            <person name="Tangrot J."/>
            <person name="Rosling A."/>
        </authorList>
    </citation>
    <scope>NUCLEOTIDE SEQUENCE</scope>
    <source>
        <strain evidence="1">MA461A</strain>
    </source>
</reference>
<name>A0ACA9SAQ1_9GLOM</name>
<dbReference type="EMBL" id="CAJVQC010099758">
    <property type="protein sequence ID" value="CAG8830715.1"/>
    <property type="molecule type" value="Genomic_DNA"/>
</dbReference>
<comment type="caution">
    <text evidence="1">The sequence shown here is derived from an EMBL/GenBank/DDBJ whole genome shotgun (WGS) entry which is preliminary data.</text>
</comment>
<dbReference type="Proteomes" id="UP000789920">
    <property type="component" value="Unassembled WGS sequence"/>
</dbReference>
<feature type="non-terminal residue" evidence="1">
    <location>
        <position position="42"/>
    </location>
</feature>
<sequence length="42" mass="4907">MIAATKNHEDGHELRNTQAFYGLKNSNQNRVRVEKNMHIEPD</sequence>
<protein>
    <submittedName>
        <fullName evidence="1">30023_t:CDS:1</fullName>
    </submittedName>
</protein>
<gene>
    <name evidence="1" type="ORF">RPERSI_LOCUS27892</name>
</gene>
<proteinExistence type="predicted"/>